<dbReference type="GO" id="GO:0008713">
    <property type="term" value="F:ADP-heptose-lipopolysaccharide heptosyltransferase activity"/>
    <property type="evidence" value="ECO:0007669"/>
    <property type="project" value="TreeGrafter"/>
</dbReference>
<dbReference type="GO" id="GO:0005829">
    <property type="term" value="C:cytosol"/>
    <property type="evidence" value="ECO:0007669"/>
    <property type="project" value="TreeGrafter"/>
</dbReference>
<keyword evidence="2 3" id="KW-0808">Transferase</keyword>
<proteinExistence type="predicted"/>
<keyword evidence="4" id="KW-1185">Reference proteome</keyword>
<accession>A0A5L8L0K7</accession>
<keyword evidence="1" id="KW-0328">Glycosyltransferase</keyword>
<dbReference type="InterPro" id="IPR051199">
    <property type="entry name" value="LPS_LOS_Heptosyltrfase"/>
</dbReference>
<dbReference type="RefSeq" id="WP_057040814.1">
    <property type="nucleotide sequence ID" value="NZ_AACCWR020000009.1"/>
</dbReference>
<dbReference type="CDD" id="cd03789">
    <property type="entry name" value="GT9_LPS_heptosyltransferase"/>
    <property type="match status" value="1"/>
</dbReference>
<dbReference type="InterPro" id="IPR002201">
    <property type="entry name" value="Glyco_trans_9"/>
</dbReference>
<evidence type="ECO:0000313" key="4">
    <source>
        <dbReference type="Proteomes" id="UP000535509"/>
    </source>
</evidence>
<dbReference type="PANTHER" id="PTHR30160:SF1">
    <property type="entry name" value="LIPOPOLYSACCHARIDE 1,2-N-ACETYLGLUCOSAMINETRANSFERASE-RELATED"/>
    <property type="match status" value="1"/>
</dbReference>
<dbReference type="EMBL" id="AABTCC010000036">
    <property type="protein sequence ID" value="EAI8859903.1"/>
    <property type="molecule type" value="Genomic_DNA"/>
</dbReference>
<sequence>MKILIIKLGYSETFIDDNSRVVSLGDVLRATPIIEALHQKYNNAKISWLTSQEAFTLINGAKFLSETIIYNDKFSGEFDMVINLEKFDEIFELLKRIKSKQIVGFIKENNCLNISPKNDKILKYIKESGSCRVWQELIFDMLGLKWQNQKYNLGYKPKNGILHEVGLNYLVGSKWPTKAMSLIKWNELANILNKLNINFSWQEGKENLKEYIEWINSCETIITQDSLGMHIAMALDKRVIALFGPTGYKDIFFYSGCTVILPEYKCPLMPCYKKLCDEDKFCMENINLYKIIDIINKGM</sequence>
<dbReference type="GO" id="GO:0009244">
    <property type="term" value="P:lipopolysaccharide core region biosynthetic process"/>
    <property type="evidence" value="ECO:0007669"/>
    <property type="project" value="TreeGrafter"/>
</dbReference>
<name>A0A5L8L0K7_CAMFE</name>
<reference evidence="3 4" key="1">
    <citation type="submission" date="2018-06" db="EMBL/GenBank/DDBJ databases">
        <authorList>
            <consortium name="PulseNet: The National Subtyping Network for Foodborne Disease Surveillance"/>
            <person name="Tarr C.L."/>
            <person name="Trees E."/>
            <person name="Katz L.S."/>
            <person name="Carleton-Romer H.A."/>
            <person name="Stroika S."/>
            <person name="Kucerova Z."/>
            <person name="Roache K.F."/>
            <person name="Sabol A.L."/>
            <person name="Besser J."/>
            <person name="Gerner-Smidt P."/>
        </authorList>
    </citation>
    <scope>NUCLEOTIDE SEQUENCE [LARGE SCALE GENOMIC DNA]</scope>
    <source>
        <strain evidence="3 4">PNUSAC001503</strain>
    </source>
</reference>
<evidence type="ECO:0000313" key="3">
    <source>
        <dbReference type="EMBL" id="EAI8859903.1"/>
    </source>
</evidence>
<dbReference type="GeneID" id="61065423"/>
<dbReference type="Pfam" id="PF01075">
    <property type="entry name" value="Glyco_transf_9"/>
    <property type="match status" value="1"/>
</dbReference>
<protein>
    <submittedName>
        <fullName evidence="3">Glycosyltransferase family 9 protein</fullName>
    </submittedName>
</protein>
<organism evidence="3 4">
    <name type="scientific">Campylobacter fetus</name>
    <dbReference type="NCBI Taxonomy" id="196"/>
    <lineage>
        <taxon>Bacteria</taxon>
        <taxon>Pseudomonadati</taxon>
        <taxon>Campylobacterota</taxon>
        <taxon>Epsilonproteobacteria</taxon>
        <taxon>Campylobacterales</taxon>
        <taxon>Campylobacteraceae</taxon>
        <taxon>Campylobacter</taxon>
    </lineage>
</organism>
<evidence type="ECO:0000256" key="2">
    <source>
        <dbReference type="ARBA" id="ARBA00022679"/>
    </source>
</evidence>
<dbReference type="SUPFAM" id="SSF53756">
    <property type="entry name" value="UDP-Glycosyltransferase/glycogen phosphorylase"/>
    <property type="match status" value="1"/>
</dbReference>
<dbReference type="Proteomes" id="UP000535509">
    <property type="component" value="Unassembled WGS sequence"/>
</dbReference>
<dbReference type="AlphaFoldDB" id="A0A5L8L0K7"/>
<dbReference type="PANTHER" id="PTHR30160">
    <property type="entry name" value="TETRAACYLDISACCHARIDE 4'-KINASE-RELATED"/>
    <property type="match status" value="1"/>
</dbReference>
<gene>
    <name evidence="3" type="ORF">CX802_08705</name>
</gene>
<dbReference type="Gene3D" id="3.40.50.2000">
    <property type="entry name" value="Glycogen Phosphorylase B"/>
    <property type="match status" value="2"/>
</dbReference>
<evidence type="ECO:0000256" key="1">
    <source>
        <dbReference type="ARBA" id="ARBA00022676"/>
    </source>
</evidence>
<comment type="caution">
    <text evidence="3">The sequence shown here is derived from an EMBL/GenBank/DDBJ whole genome shotgun (WGS) entry which is preliminary data.</text>
</comment>